<dbReference type="NCBIfam" id="TIGR02532">
    <property type="entry name" value="IV_pilin_GFxxxE"/>
    <property type="match status" value="1"/>
</dbReference>
<keyword evidence="1" id="KW-0472">Membrane</keyword>
<dbReference type="STRING" id="1871336.BBG48_08095"/>
<keyword evidence="3" id="KW-1185">Reference proteome</keyword>
<proteinExistence type="predicted"/>
<dbReference type="EMBL" id="MBEW02000032">
    <property type="protein sequence ID" value="RDY20517.1"/>
    <property type="molecule type" value="Genomic_DNA"/>
</dbReference>
<dbReference type="Proteomes" id="UP000093352">
    <property type="component" value="Unassembled WGS sequence"/>
</dbReference>
<keyword evidence="1" id="KW-1133">Transmembrane helix</keyword>
<dbReference type="PROSITE" id="PS00409">
    <property type="entry name" value="PROKAR_NTER_METHYL"/>
    <property type="match status" value="1"/>
</dbReference>
<evidence type="ECO:0000313" key="3">
    <source>
        <dbReference type="Proteomes" id="UP000093352"/>
    </source>
</evidence>
<gene>
    <name evidence="2" type="ORF">BBG48_009680</name>
</gene>
<comment type="caution">
    <text evidence="2">The sequence shown here is derived from an EMBL/GenBank/DDBJ whole genome shotgun (WGS) entry which is preliminary data.</text>
</comment>
<sequence>MEGKMLFKNKGFTLVEMIISVGILAVVSTFVLKVYLASNQLSQRAYQLDKSVQISRNLVELTTAGEKINSQSKFELLKNMQKTDNGYYLYFDKDFNIEKENPTYLLEMKVTDKDGLDNINIKVYKIGVLNCEETLNNPEKRNGEQIYELNALKRRGV</sequence>
<keyword evidence="1" id="KW-0812">Transmembrane</keyword>
<evidence type="ECO:0000256" key="1">
    <source>
        <dbReference type="SAM" id="Phobius"/>
    </source>
</evidence>
<organism evidence="2 3">
    <name type="scientific">Criibacterium bergeronii</name>
    <dbReference type="NCBI Taxonomy" id="1871336"/>
    <lineage>
        <taxon>Bacteria</taxon>
        <taxon>Bacillati</taxon>
        <taxon>Bacillota</taxon>
        <taxon>Clostridia</taxon>
        <taxon>Peptostreptococcales</taxon>
        <taxon>Filifactoraceae</taxon>
        <taxon>Criibacterium</taxon>
    </lineage>
</organism>
<reference evidence="2 3" key="1">
    <citation type="journal article" date="2016" name="Genome Announc.">
        <title>Draft Genome Sequence of Criibacterium bergeronii gen. nov., sp. nov., Strain CCRI-22567T, Isolated from a Vaginal Sample from a Woman with Bacterial Vaginosis.</title>
        <authorList>
            <person name="Maheux A.F."/>
            <person name="Berube E."/>
            <person name="Boudreau D.K."/>
            <person name="Raymond F."/>
            <person name="Corbeil J."/>
            <person name="Roy P.H."/>
            <person name="Boissinot M."/>
            <person name="Omar R.F."/>
        </authorList>
    </citation>
    <scope>NUCLEOTIDE SEQUENCE [LARGE SCALE GENOMIC DNA]</scope>
    <source>
        <strain evidence="2 3">CCRI-22567</strain>
    </source>
</reference>
<accession>A0A371IJ60</accession>
<name>A0A371IJ60_9FIRM</name>
<feature type="transmembrane region" description="Helical" evidence="1">
    <location>
        <begin position="12"/>
        <end position="36"/>
    </location>
</feature>
<dbReference type="AlphaFoldDB" id="A0A371IJ60"/>
<evidence type="ECO:0000313" key="2">
    <source>
        <dbReference type="EMBL" id="RDY20517.1"/>
    </source>
</evidence>
<protein>
    <submittedName>
        <fullName evidence="2">Type II secretion system protein</fullName>
    </submittedName>
</protein>
<dbReference type="InterPro" id="IPR012902">
    <property type="entry name" value="N_methyl_site"/>
</dbReference>
<dbReference type="Pfam" id="PF07963">
    <property type="entry name" value="N_methyl"/>
    <property type="match status" value="1"/>
</dbReference>